<dbReference type="GO" id="GO:0043065">
    <property type="term" value="P:positive regulation of apoptotic process"/>
    <property type="evidence" value="ECO:0000318"/>
    <property type="project" value="GO_Central"/>
</dbReference>
<evidence type="ECO:0000256" key="1">
    <source>
        <dbReference type="ARBA" id="ARBA00006442"/>
    </source>
</evidence>
<dbReference type="Gene3D" id="3.50.50.100">
    <property type="match status" value="1"/>
</dbReference>
<proteinExistence type="inferred from homology"/>
<evidence type="ECO:0000256" key="5">
    <source>
        <dbReference type="ARBA" id="ARBA00037027"/>
    </source>
</evidence>
<comment type="catalytic activity">
    <reaction evidence="10">
        <text>ubiquinone-10 + NADH + H(+) = ubiquinol-10 + NAD(+)</text>
        <dbReference type="Rhea" id="RHEA:61984"/>
        <dbReference type="ChEBI" id="CHEBI:15378"/>
        <dbReference type="ChEBI" id="CHEBI:46245"/>
        <dbReference type="ChEBI" id="CHEBI:57540"/>
        <dbReference type="ChEBI" id="CHEBI:57945"/>
        <dbReference type="ChEBI" id="CHEBI:64183"/>
    </reaction>
    <physiologicalReaction direction="left-to-right" evidence="10">
        <dbReference type="Rhea" id="RHEA:61985"/>
    </physiologicalReaction>
</comment>
<reference evidence="15 16" key="1">
    <citation type="journal article" date="2007" name="Science">
        <title>Sea anemone genome reveals ancestral eumetazoan gene repertoire and genomic organization.</title>
        <authorList>
            <person name="Putnam N.H."/>
            <person name="Srivastava M."/>
            <person name="Hellsten U."/>
            <person name="Dirks B."/>
            <person name="Chapman J."/>
            <person name="Salamov A."/>
            <person name="Terry A."/>
            <person name="Shapiro H."/>
            <person name="Lindquist E."/>
            <person name="Kapitonov V.V."/>
            <person name="Jurka J."/>
            <person name="Genikhovich G."/>
            <person name="Grigoriev I.V."/>
            <person name="Lucas S.M."/>
            <person name="Steele R.E."/>
            <person name="Finnerty J.R."/>
            <person name="Technau U."/>
            <person name="Martindale M.Q."/>
            <person name="Rokhsar D.S."/>
        </authorList>
    </citation>
    <scope>NUCLEOTIDE SEQUENCE [LARGE SCALE GENOMIC DNA]</scope>
    <source>
        <strain evidence="16">CH2 X CH6</strain>
    </source>
</reference>
<protein>
    <recommendedName>
        <fullName evidence="6">Ferroptosis suppressor protein 1</fullName>
    </recommendedName>
    <alternativeName>
        <fullName evidence="7">Apoptosis-inducing factor homologous mitochondrion-associated inducer of death</fullName>
    </alternativeName>
    <alternativeName>
        <fullName evidence="8">p53-responsive gene 3 protein</fullName>
    </alternativeName>
</protein>
<dbReference type="AlphaFoldDB" id="A7RTD8"/>
<dbReference type="FunCoup" id="A7RTD8">
    <property type="interactions" value="48"/>
</dbReference>
<dbReference type="Pfam" id="PF07992">
    <property type="entry name" value="Pyr_redox_2"/>
    <property type="match status" value="1"/>
</dbReference>
<name>A7RTD8_NEMVE</name>
<dbReference type="PRINTS" id="PR00368">
    <property type="entry name" value="FADPNR"/>
</dbReference>
<dbReference type="PANTHER" id="PTHR43735">
    <property type="entry name" value="APOPTOSIS-INDUCING FACTOR 1"/>
    <property type="match status" value="1"/>
</dbReference>
<evidence type="ECO:0000256" key="10">
    <source>
        <dbReference type="ARBA" id="ARBA00049236"/>
    </source>
</evidence>
<comment type="function">
    <text evidence="13">Putative FAD-dependent oxidoreductase.</text>
</comment>
<dbReference type="OMA" id="QTEPWIN"/>
<accession>A7RTD8</accession>
<evidence type="ECO:0000259" key="14">
    <source>
        <dbReference type="Pfam" id="PF07992"/>
    </source>
</evidence>
<comment type="similarity">
    <text evidence="1">Belongs to the FAD-dependent oxidoreductase family.</text>
</comment>
<keyword evidence="3" id="KW-0274">FAD</keyword>
<dbReference type="SUPFAM" id="SSF51905">
    <property type="entry name" value="FAD/NAD(P)-binding domain"/>
    <property type="match status" value="1"/>
</dbReference>
<dbReference type="HOGENOM" id="CLU_019845_2_1_1"/>
<dbReference type="GO" id="GO:0050660">
    <property type="term" value="F:flavin adenine dinucleotide binding"/>
    <property type="evidence" value="ECO:0000318"/>
    <property type="project" value="GO_Central"/>
</dbReference>
<dbReference type="PhylomeDB" id="A7RTD8"/>
<evidence type="ECO:0000313" key="16">
    <source>
        <dbReference type="Proteomes" id="UP000001593"/>
    </source>
</evidence>
<dbReference type="STRING" id="45351.A7RTD8"/>
<dbReference type="GO" id="GO:0008637">
    <property type="term" value="P:apoptotic mitochondrial changes"/>
    <property type="evidence" value="ECO:0000318"/>
    <property type="project" value="GO_Central"/>
</dbReference>
<keyword evidence="4" id="KW-0560">Oxidoreductase</keyword>
<evidence type="ECO:0000256" key="7">
    <source>
        <dbReference type="ARBA" id="ARBA00041541"/>
    </source>
</evidence>
<dbReference type="GO" id="GO:0031966">
    <property type="term" value="C:mitochondrial membrane"/>
    <property type="evidence" value="ECO:0000318"/>
    <property type="project" value="GO_Central"/>
</dbReference>
<dbReference type="eggNOG" id="KOG1336">
    <property type="taxonomic scope" value="Eukaryota"/>
</dbReference>
<organism evidence="15 16">
    <name type="scientific">Nematostella vectensis</name>
    <name type="common">Starlet sea anemone</name>
    <dbReference type="NCBI Taxonomy" id="45351"/>
    <lineage>
        <taxon>Eukaryota</taxon>
        <taxon>Metazoa</taxon>
        <taxon>Cnidaria</taxon>
        <taxon>Anthozoa</taxon>
        <taxon>Hexacorallia</taxon>
        <taxon>Actiniaria</taxon>
        <taxon>Edwardsiidae</taxon>
        <taxon>Nematostella</taxon>
    </lineage>
</organism>
<dbReference type="Proteomes" id="UP000001593">
    <property type="component" value="Unassembled WGS sequence"/>
</dbReference>
<comment type="catalytic activity">
    <reaction evidence="12">
        <text>menaquinone-4 + NADH + H(+) = menaquinol-4 + NAD(+)</text>
        <dbReference type="Rhea" id="RHEA:74079"/>
        <dbReference type="ChEBI" id="CHEBI:15378"/>
        <dbReference type="ChEBI" id="CHEBI:57540"/>
        <dbReference type="ChEBI" id="CHEBI:57945"/>
        <dbReference type="ChEBI" id="CHEBI:78277"/>
        <dbReference type="ChEBI" id="CHEBI:193091"/>
    </reaction>
    <physiologicalReaction direction="left-to-right" evidence="12">
        <dbReference type="Rhea" id="RHEA:74080"/>
    </physiologicalReaction>
</comment>
<evidence type="ECO:0000256" key="8">
    <source>
        <dbReference type="ARBA" id="ARBA00042318"/>
    </source>
</evidence>
<comment type="cofactor">
    <cofactor evidence="5">
        <name>6-hydroxy-FAD</name>
        <dbReference type="ChEBI" id="CHEBI:60470"/>
    </cofactor>
</comment>
<dbReference type="PRINTS" id="PR00469">
    <property type="entry name" value="PNDRDTASEII"/>
</dbReference>
<dbReference type="EMBL" id="DS469537">
    <property type="protein sequence ID" value="EDO45250.1"/>
    <property type="molecule type" value="Genomic_DNA"/>
</dbReference>
<evidence type="ECO:0000256" key="11">
    <source>
        <dbReference type="ARBA" id="ARBA00049275"/>
    </source>
</evidence>
<evidence type="ECO:0000256" key="13">
    <source>
        <dbReference type="ARBA" id="ARBA00057036"/>
    </source>
</evidence>
<dbReference type="InterPro" id="IPR023753">
    <property type="entry name" value="FAD/NAD-binding_dom"/>
</dbReference>
<dbReference type="FunFam" id="3.50.50.100:FF:000006">
    <property type="entry name" value="apoptosis-inducing factor 2"/>
    <property type="match status" value="1"/>
</dbReference>
<keyword evidence="2" id="KW-0285">Flavoprotein</keyword>
<dbReference type="GO" id="GO:0005737">
    <property type="term" value="C:cytoplasm"/>
    <property type="evidence" value="ECO:0000318"/>
    <property type="project" value="GO_Central"/>
</dbReference>
<evidence type="ECO:0000256" key="4">
    <source>
        <dbReference type="ARBA" id="ARBA00023002"/>
    </source>
</evidence>
<evidence type="ECO:0000313" key="15">
    <source>
        <dbReference type="EMBL" id="EDO45250.1"/>
    </source>
</evidence>
<evidence type="ECO:0000256" key="12">
    <source>
        <dbReference type="ARBA" id="ARBA00049479"/>
    </source>
</evidence>
<dbReference type="PANTHER" id="PTHR43735:SF3">
    <property type="entry name" value="FERROPTOSIS SUPPRESSOR PROTEIN 1"/>
    <property type="match status" value="1"/>
</dbReference>
<dbReference type="GO" id="GO:0110076">
    <property type="term" value="P:negative regulation of ferroptosis"/>
    <property type="evidence" value="ECO:0000318"/>
    <property type="project" value="GO_Central"/>
</dbReference>
<dbReference type="GO" id="GO:0004174">
    <property type="term" value="F:electron-transferring-flavoprotein dehydrogenase activity"/>
    <property type="evidence" value="ECO:0000318"/>
    <property type="project" value="GO_Central"/>
</dbReference>
<gene>
    <name evidence="15" type="ORF">NEMVEDRAFT_v1g162458</name>
</gene>
<evidence type="ECO:0000256" key="3">
    <source>
        <dbReference type="ARBA" id="ARBA00022827"/>
    </source>
</evidence>
<comment type="catalytic activity">
    <reaction evidence="11">
        <text>phylloquinone + NADH + H(+) = phylloquinol + NAD(+)</text>
        <dbReference type="Rhea" id="RHEA:74075"/>
        <dbReference type="ChEBI" id="CHEBI:15378"/>
        <dbReference type="ChEBI" id="CHEBI:18067"/>
        <dbReference type="ChEBI" id="CHEBI:28433"/>
        <dbReference type="ChEBI" id="CHEBI:57540"/>
        <dbReference type="ChEBI" id="CHEBI:57945"/>
    </reaction>
    <physiologicalReaction direction="left-to-right" evidence="11">
        <dbReference type="Rhea" id="RHEA:74076"/>
    </physiologicalReaction>
</comment>
<dbReference type="InterPro" id="IPR036188">
    <property type="entry name" value="FAD/NAD-bd_sf"/>
</dbReference>
<evidence type="ECO:0000256" key="2">
    <source>
        <dbReference type="ARBA" id="ARBA00022630"/>
    </source>
</evidence>
<evidence type="ECO:0000256" key="6">
    <source>
        <dbReference type="ARBA" id="ARBA00040253"/>
    </source>
</evidence>
<feature type="domain" description="FAD/NAD(P)-binding" evidence="14">
    <location>
        <begin position="12"/>
        <end position="301"/>
    </location>
</feature>
<evidence type="ECO:0000256" key="9">
    <source>
        <dbReference type="ARBA" id="ARBA00048412"/>
    </source>
</evidence>
<comment type="catalytic activity">
    <reaction evidence="9">
        <text>menadione + NADH + H(+) = menadiol + NAD(+)</text>
        <dbReference type="Rhea" id="RHEA:69695"/>
        <dbReference type="ChEBI" id="CHEBI:6746"/>
        <dbReference type="ChEBI" id="CHEBI:15378"/>
        <dbReference type="ChEBI" id="CHEBI:28869"/>
        <dbReference type="ChEBI" id="CHEBI:57540"/>
        <dbReference type="ChEBI" id="CHEBI:57945"/>
    </reaction>
    <physiologicalReaction direction="left-to-right" evidence="9">
        <dbReference type="Rhea" id="RHEA:69696"/>
    </physiologicalReaction>
</comment>
<keyword evidence="16" id="KW-1185">Reference proteome</keyword>
<dbReference type="InParanoid" id="A7RTD8"/>
<sequence>MGSSSSQPKNDFNVIIVGGGYAGITLAGKLDDYCNVTLIDPKDCFHHSIGALRCVVEPGFIKKTLIPYKGFLKYGTFIQAKCVSVHVSLRTVTLSNGQELSYDYLVFACGSSVPFPGKVPQGVTREDAHKLYEELALQVKNSEKIVIIGGGPVGVELAGEIANDYPSKKVTIVNAKEQLISNKMSEKFQKKINKGLKDLKVNLVLGEKIAMDELDPWVQGPITITTDKGTSIEADLVFRCTGFKVNADAYRSKLSDKMDHNTGSLKVDAFLQVEEMRDVFAIGDCNNTPEIKLAYGATLQAETVAFNIKQLNESKRMKEYKLLNALMVVPMGRNRGAAQLPNGMVFGNMFAKGIKGKDMMTGKIWKQMNQKKPS</sequence>